<dbReference type="Pfam" id="PF08282">
    <property type="entry name" value="Hydrolase_3"/>
    <property type="match status" value="1"/>
</dbReference>
<name>A0A4R5N6D3_9LACO</name>
<dbReference type="GO" id="GO:0016791">
    <property type="term" value="F:phosphatase activity"/>
    <property type="evidence" value="ECO:0007669"/>
    <property type="project" value="TreeGrafter"/>
</dbReference>
<dbReference type="GO" id="GO:0005829">
    <property type="term" value="C:cytosol"/>
    <property type="evidence" value="ECO:0007669"/>
    <property type="project" value="TreeGrafter"/>
</dbReference>
<dbReference type="InterPro" id="IPR023214">
    <property type="entry name" value="HAD_sf"/>
</dbReference>
<dbReference type="RefSeq" id="WP_010006666.1">
    <property type="nucleotide sequence ID" value="NZ_JAGYGP010000005.1"/>
</dbReference>
<dbReference type="PANTHER" id="PTHR10000:SF8">
    <property type="entry name" value="HAD SUPERFAMILY HYDROLASE-LIKE, TYPE 3"/>
    <property type="match status" value="1"/>
</dbReference>
<dbReference type="SUPFAM" id="SSF56784">
    <property type="entry name" value="HAD-like"/>
    <property type="match status" value="1"/>
</dbReference>
<keyword evidence="2" id="KW-1185">Reference proteome</keyword>
<organism evidence="1 2">
    <name type="scientific">Leuconostoc fallax</name>
    <dbReference type="NCBI Taxonomy" id="1251"/>
    <lineage>
        <taxon>Bacteria</taxon>
        <taxon>Bacillati</taxon>
        <taxon>Bacillota</taxon>
        <taxon>Bacilli</taxon>
        <taxon>Lactobacillales</taxon>
        <taxon>Lactobacillaceae</taxon>
        <taxon>Leuconostoc</taxon>
    </lineage>
</organism>
<dbReference type="SFLD" id="SFLDG01140">
    <property type="entry name" value="C2.B:_Phosphomannomutase_and_P"/>
    <property type="match status" value="1"/>
</dbReference>
<proteinExistence type="predicted"/>
<protein>
    <recommendedName>
        <fullName evidence="3">Cof-like hydrolase</fullName>
    </recommendedName>
</protein>
<dbReference type="Proteomes" id="UP000295681">
    <property type="component" value="Unassembled WGS sequence"/>
</dbReference>
<dbReference type="Gene3D" id="3.30.1240.10">
    <property type="match status" value="1"/>
</dbReference>
<evidence type="ECO:0000313" key="1">
    <source>
        <dbReference type="EMBL" id="TDG67205.1"/>
    </source>
</evidence>
<evidence type="ECO:0008006" key="3">
    <source>
        <dbReference type="Google" id="ProtNLM"/>
    </source>
</evidence>
<dbReference type="CDD" id="cd07516">
    <property type="entry name" value="HAD_Pase"/>
    <property type="match status" value="1"/>
</dbReference>
<dbReference type="NCBIfam" id="TIGR01484">
    <property type="entry name" value="HAD-SF-IIB"/>
    <property type="match status" value="1"/>
</dbReference>
<dbReference type="Gene3D" id="3.40.50.1000">
    <property type="entry name" value="HAD superfamily/HAD-like"/>
    <property type="match status" value="1"/>
</dbReference>
<dbReference type="EMBL" id="PUFI01000016">
    <property type="protein sequence ID" value="TDG67205.1"/>
    <property type="molecule type" value="Genomic_DNA"/>
</dbReference>
<dbReference type="InterPro" id="IPR000150">
    <property type="entry name" value="Cof"/>
</dbReference>
<evidence type="ECO:0000313" key="2">
    <source>
        <dbReference type="Proteomes" id="UP000295681"/>
    </source>
</evidence>
<dbReference type="SFLD" id="SFLDS00003">
    <property type="entry name" value="Haloacid_Dehalogenase"/>
    <property type="match status" value="1"/>
</dbReference>
<dbReference type="PANTHER" id="PTHR10000">
    <property type="entry name" value="PHOSPHOSERINE PHOSPHATASE"/>
    <property type="match status" value="1"/>
</dbReference>
<reference evidence="1 2" key="1">
    <citation type="journal article" date="2019" name="Appl. Microbiol. Biotechnol.">
        <title>Uncovering carbohydrate metabolism through a genotype-phenotype association study of 56 lactic acid bacteria genomes.</title>
        <authorList>
            <person name="Buron-Moles G."/>
            <person name="Chailyan A."/>
            <person name="Dolejs I."/>
            <person name="Forster J."/>
            <person name="Miks M.H."/>
        </authorList>
    </citation>
    <scope>NUCLEOTIDE SEQUENCE [LARGE SCALE GENOMIC DNA]</scope>
    <source>
        <strain evidence="1 2">ATCC 700006</strain>
    </source>
</reference>
<dbReference type="GO" id="GO:0000287">
    <property type="term" value="F:magnesium ion binding"/>
    <property type="evidence" value="ECO:0007669"/>
    <property type="project" value="TreeGrafter"/>
</dbReference>
<gene>
    <name evidence="1" type="ORF">C5L23_000159</name>
</gene>
<dbReference type="STRING" id="907931.GCA_000165675_01938"/>
<dbReference type="InterPro" id="IPR006379">
    <property type="entry name" value="HAD-SF_hydro_IIB"/>
</dbReference>
<comment type="caution">
    <text evidence="1">The sequence shown here is derived from an EMBL/GenBank/DDBJ whole genome shotgun (WGS) entry which is preliminary data.</text>
</comment>
<sequence>MIKLILSDLDETLLNDDGTVHQNNVTAIQHFVAEGGYFVPNTGRSYKSILPLLKTLGLDKNNPQYVISYNGGAIVALHPDETVDILDQQTLPWQLAKKVFDLGQMQSDIDTHIYTLDQLFIHNISASDKAYMLERQVPYTEIHGTDLVFLQKEQPIAKVIFEHPEEAVREAIAHKVMAELSDEVVVTFSSGRYVEFNLKGTDKGQAGLSLAHILNVHRDEVAALGDNLNDLAMITAAGTGVAVGNARPEIKEAANIVLQKTNNEAAVADFIERFIG</sequence>
<accession>A0A4R5N6D3</accession>
<dbReference type="InterPro" id="IPR036412">
    <property type="entry name" value="HAD-like_sf"/>
</dbReference>
<dbReference type="NCBIfam" id="TIGR00099">
    <property type="entry name" value="Cof-subfamily"/>
    <property type="match status" value="1"/>
</dbReference>
<dbReference type="AlphaFoldDB" id="A0A4R5N6D3"/>